<dbReference type="Proteomes" id="UP000245753">
    <property type="component" value="Unassembled WGS sequence"/>
</dbReference>
<protein>
    <submittedName>
        <fullName evidence="1">Uncharacterized protein</fullName>
    </submittedName>
</protein>
<organism evidence="1 2">
    <name type="scientific">Bifidobacterium catulorum</name>
    <dbReference type="NCBI Taxonomy" id="1630173"/>
    <lineage>
        <taxon>Bacteria</taxon>
        <taxon>Bacillati</taxon>
        <taxon>Actinomycetota</taxon>
        <taxon>Actinomycetes</taxon>
        <taxon>Bifidobacteriales</taxon>
        <taxon>Bifidobacteriaceae</taxon>
        <taxon>Bifidobacterium</taxon>
    </lineage>
</organism>
<dbReference type="EMBL" id="QFFN01000040">
    <property type="protein sequence ID" value="PWG59082.1"/>
    <property type="molecule type" value="Genomic_DNA"/>
</dbReference>
<dbReference type="AlphaFoldDB" id="A0A2U2MQF6"/>
<proteinExistence type="predicted"/>
<name>A0A2U2MQF6_9BIFI</name>
<accession>A0A2U2MQF6</accession>
<evidence type="ECO:0000313" key="2">
    <source>
        <dbReference type="Proteomes" id="UP000245753"/>
    </source>
</evidence>
<gene>
    <name evidence="1" type="ORF">DF200_09460</name>
</gene>
<reference evidence="1 2" key="1">
    <citation type="journal article" date="2018" name="Int. J. Syst. Evol. Microbiol.">
        <title>Bifidobacterium catulorum sp. nov., a novel taxon from the faeces of the baby common marmoset (Callithrix jacchus).</title>
        <authorList>
            <person name="Modesto M."/>
            <person name="Michelini S."/>
            <person name="Oki K."/>
            <person name="Biavati B."/>
            <person name="Watanabe K."/>
            <person name="Mattarelli P."/>
        </authorList>
    </citation>
    <scope>NUCLEOTIDE SEQUENCE [LARGE SCALE GENOMIC DNA]</scope>
    <source>
        <strain evidence="1 2">MRM 8.19</strain>
    </source>
</reference>
<keyword evidence="2" id="KW-1185">Reference proteome</keyword>
<evidence type="ECO:0000313" key="1">
    <source>
        <dbReference type="EMBL" id="PWG59082.1"/>
    </source>
</evidence>
<comment type="caution">
    <text evidence="1">The sequence shown here is derived from an EMBL/GenBank/DDBJ whole genome shotgun (WGS) entry which is preliminary data.</text>
</comment>
<sequence>MTTDDMATPSAMRWQIPRIEGAPTRIETEQSLHKGGLMGGRETSKSTAWKPRFDMYEKPKHLDIAGFNPRYSIGEEIAERRGPGQRTFAALGVVARGILHRNSQWGWRFEESEDCALEFCYLQDIDGVACLNPRFIKLYQTASTDEQFRAYASKALKQWMMNVVAEGDYGRLLDRLDSQLKRDDKYDSEQPWYWLKGGPSKHSDATVDSLKPVADQHPVDWPSREDVELDHQQRAQKRWVRDSNGKIHKEKGRGKKFGKGNQFKVWMVAVFTAADGALVVPTVADLVVASCPYLIGDHSNDPQYMRELDEVTENRYSDKTDTTFEEVAYDAVAEDTRYAAMINDPELVEKLKRLGLERAKAYLNNMRFDGSER</sequence>